<evidence type="ECO:0000256" key="6">
    <source>
        <dbReference type="ARBA" id="ARBA00033409"/>
    </source>
</evidence>
<dbReference type="Pfam" id="PF02565">
    <property type="entry name" value="RecO_C"/>
    <property type="match status" value="1"/>
</dbReference>
<dbReference type="AlphaFoldDB" id="A0A078KM53"/>
<dbReference type="SUPFAM" id="SSF50249">
    <property type="entry name" value="Nucleic acid-binding proteins"/>
    <property type="match status" value="1"/>
</dbReference>
<evidence type="ECO:0000313" key="10">
    <source>
        <dbReference type="Proteomes" id="UP000032431"/>
    </source>
</evidence>
<proteinExistence type="inferred from homology"/>
<evidence type="ECO:0000256" key="2">
    <source>
        <dbReference type="ARBA" id="ARBA00021310"/>
    </source>
</evidence>
<dbReference type="GO" id="GO:0043590">
    <property type="term" value="C:bacterial nucleoid"/>
    <property type="evidence" value="ECO:0007669"/>
    <property type="project" value="TreeGrafter"/>
</dbReference>
<dbReference type="NCBIfam" id="TIGR00613">
    <property type="entry name" value="reco"/>
    <property type="match status" value="1"/>
</dbReference>
<dbReference type="Gene3D" id="2.40.50.140">
    <property type="entry name" value="Nucleic acid-binding proteins"/>
    <property type="match status" value="1"/>
</dbReference>
<dbReference type="STRING" id="29343.CCDG5_1688"/>
<reference evidence="10" key="1">
    <citation type="submission" date="2014-07" db="EMBL/GenBank/DDBJ databases">
        <authorList>
            <person name="Wibberg D."/>
        </authorList>
    </citation>
    <scope>NUCLEOTIDE SEQUENCE [LARGE SCALE GENOMIC DNA]</scope>
    <source>
        <strain evidence="10">DG5</strain>
    </source>
</reference>
<dbReference type="EMBL" id="LM995447">
    <property type="protein sequence ID" value="CDZ24796.1"/>
    <property type="molecule type" value="Genomic_DNA"/>
</dbReference>
<comment type="function">
    <text evidence="7">Involved in DNA repair and RecF pathway recombination.</text>
</comment>
<dbReference type="PANTHER" id="PTHR33991">
    <property type="entry name" value="DNA REPAIR PROTEIN RECO"/>
    <property type="match status" value="1"/>
</dbReference>
<dbReference type="InterPro" id="IPR012340">
    <property type="entry name" value="NA-bd_OB-fold"/>
</dbReference>
<dbReference type="PATRIC" id="fig|29343.3.peg.1780"/>
<name>A0A078KM53_9FIRM</name>
<keyword evidence="5 7" id="KW-0234">DNA repair</keyword>
<dbReference type="Pfam" id="PF11967">
    <property type="entry name" value="RecO_N"/>
    <property type="match status" value="1"/>
</dbReference>
<comment type="similarity">
    <text evidence="1 7">Belongs to the RecO family.</text>
</comment>
<dbReference type="Gene3D" id="1.20.1440.120">
    <property type="entry name" value="Recombination protein O, C-terminal domain"/>
    <property type="match status" value="1"/>
</dbReference>
<feature type="domain" description="DNA replication/recombination mediator RecO N-terminal" evidence="8">
    <location>
        <begin position="1"/>
        <end position="78"/>
    </location>
</feature>
<evidence type="ECO:0000259" key="8">
    <source>
        <dbReference type="Pfam" id="PF11967"/>
    </source>
</evidence>
<keyword evidence="3 7" id="KW-0227">DNA damage</keyword>
<dbReference type="HAMAP" id="MF_00201">
    <property type="entry name" value="RecO"/>
    <property type="match status" value="1"/>
</dbReference>
<evidence type="ECO:0000256" key="5">
    <source>
        <dbReference type="ARBA" id="ARBA00023204"/>
    </source>
</evidence>
<dbReference type="Gene3D" id="6.20.220.20">
    <property type="entry name" value="Recombination protein O, zinc-binding domain"/>
    <property type="match status" value="1"/>
</dbReference>
<keyword evidence="4 7" id="KW-0233">DNA recombination</keyword>
<evidence type="ECO:0000256" key="7">
    <source>
        <dbReference type="HAMAP-Rule" id="MF_00201"/>
    </source>
</evidence>
<protein>
    <recommendedName>
        <fullName evidence="2 7">DNA repair protein RecO</fullName>
    </recommendedName>
    <alternativeName>
        <fullName evidence="6 7">Recombination protein O</fullName>
    </alternativeName>
</protein>
<sequence>MQIKTDGLIIRDLNVGEDDRIVTILTRSRGVVRASARGARRVKSRLSTATRLFCYSDFTLFKGREKYIIDDAQPIEFFLGINKNLEGLALAQYFAQAAAAVAPEEDNAEPFLRLMLNSLNFIKNGNKKLVQIKAVFELRILTMAGYMPDLVACRNCGAYEADTMYLDPITGTLLCGDCAALGHGAAVSGNPKLSKGALAAMRHIAYSDFEKLFSFSLPDATLKELGAACESYFKSQLERSFPTLDFYNSIAGK</sequence>
<dbReference type="InterPro" id="IPR003717">
    <property type="entry name" value="RecO"/>
</dbReference>
<dbReference type="GO" id="GO:0006302">
    <property type="term" value="P:double-strand break repair"/>
    <property type="evidence" value="ECO:0007669"/>
    <property type="project" value="TreeGrafter"/>
</dbReference>
<dbReference type="SUPFAM" id="SSF57863">
    <property type="entry name" value="ArfGap/RecO-like zinc finger"/>
    <property type="match status" value="1"/>
</dbReference>
<dbReference type="InterPro" id="IPR022572">
    <property type="entry name" value="DNA_rep/recomb_RecO_N"/>
</dbReference>
<dbReference type="KEGG" id="ccel:CCDG5_1688"/>
<evidence type="ECO:0000256" key="4">
    <source>
        <dbReference type="ARBA" id="ARBA00023172"/>
    </source>
</evidence>
<dbReference type="GO" id="GO:0006310">
    <property type="term" value="P:DNA recombination"/>
    <property type="evidence" value="ECO:0007669"/>
    <property type="project" value="UniProtKB-UniRule"/>
</dbReference>
<evidence type="ECO:0000313" key="9">
    <source>
        <dbReference type="EMBL" id="CDZ24796.1"/>
    </source>
</evidence>
<dbReference type="PANTHER" id="PTHR33991:SF1">
    <property type="entry name" value="DNA REPAIR PROTEIN RECO"/>
    <property type="match status" value="1"/>
</dbReference>
<evidence type="ECO:0000256" key="3">
    <source>
        <dbReference type="ARBA" id="ARBA00022763"/>
    </source>
</evidence>
<dbReference type="HOGENOM" id="CLU_066632_3_0_9"/>
<gene>
    <name evidence="7" type="primary">recO</name>
    <name evidence="9" type="ORF">CCDG5_1688</name>
</gene>
<keyword evidence="10" id="KW-1185">Reference proteome</keyword>
<dbReference type="Proteomes" id="UP000032431">
    <property type="component" value="Chromosome I"/>
</dbReference>
<accession>A0A078KM53</accession>
<dbReference type="InterPro" id="IPR042242">
    <property type="entry name" value="RecO_C"/>
</dbReference>
<dbReference type="InterPro" id="IPR037278">
    <property type="entry name" value="ARFGAP/RecO"/>
</dbReference>
<evidence type="ECO:0000256" key="1">
    <source>
        <dbReference type="ARBA" id="ARBA00007452"/>
    </source>
</evidence>
<organism evidence="9 10">
    <name type="scientific">[Clostridium] cellulosi</name>
    <dbReference type="NCBI Taxonomy" id="29343"/>
    <lineage>
        <taxon>Bacteria</taxon>
        <taxon>Bacillati</taxon>
        <taxon>Bacillota</taxon>
        <taxon>Clostridia</taxon>
        <taxon>Eubacteriales</taxon>
        <taxon>Oscillospiraceae</taxon>
        <taxon>Oscillospiraceae incertae sedis</taxon>
    </lineage>
</organism>
<dbReference type="OrthoDB" id="9797083at2"/>